<dbReference type="PANTHER" id="PTHR47540">
    <property type="entry name" value="THIAMINE REPRESSIBLE GENES REGULATORY PROTEIN THI5"/>
    <property type="match status" value="1"/>
</dbReference>
<comment type="subcellular location">
    <subcellularLocation>
        <location evidence="1">Nucleus</location>
    </subcellularLocation>
</comment>
<protein>
    <submittedName>
        <fullName evidence="9">Zn(2)-Cys(6) zinc finger domain protein</fullName>
    </submittedName>
</protein>
<accession>A0A0A1UQR8</accession>
<evidence type="ECO:0000256" key="5">
    <source>
        <dbReference type="ARBA" id="ARBA00023163"/>
    </source>
</evidence>
<dbReference type="GO" id="GO:0005634">
    <property type="term" value="C:nucleus"/>
    <property type="evidence" value="ECO:0007669"/>
    <property type="project" value="UniProtKB-SubCell"/>
</dbReference>
<dbReference type="InterPro" id="IPR036864">
    <property type="entry name" value="Zn2-C6_fun-type_DNA-bd_sf"/>
</dbReference>
<dbReference type="SMART" id="SM00906">
    <property type="entry name" value="Fungal_trans"/>
    <property type="match status" value="1"/>
</dbReference>
<keyword evidence="4" id="KW-0238">DNA-binding</keyword>
<dbReference type="Pfam" id="PF04082">
    <property type="entry name" value="Fungal_trans"/>
    <property type="match status" value="1"/>
</dbReference>
<dbReference type="GO" id="GO:0043565">
    <property type="term" value="F:sequence-specific DNA binding"/>
    <property type="evidence" value="ECO:0007669"/>
    <property type="project" value="TreeGrafter"/>
</dbReference>
<dbReference type="SUPFAM" id="SSF57701">
    <property type="entry name" value="Zn2/Cys6 DNA-binding domain"/>
    <property type="match status" value="1"/>
</dbReference>
<dbReference type="PANTHER" id="PTHR47540:SF6">
    <property type="entry name" value="ZN(II)2CYS6 TRANSCRIPTION FACTOR (EUROFUNG)"/>
    <property type="match status" value="1"/>
</dbReference>
<feature type="domain" description="Zn(2)-C6 fungal-type" evidence="8">
    <location>
        <begin position="33"/>
        <end position="62"/>
    </location>
</feature>
<dbReference type="SMART" id="SM00066">
    <property type="entry name" value="GAL4"/>
    <property type="match status" value="1"/>
</dbReference>
<evidence type="ECO:0000256" key="4">
    <source>
        <dbReference type="ARBA" id="ARBA00023125"/>
    </source>
</evidence>
<dbReference type="GO" id="GO:0006351">
    <property type="term" value="P:DNA-templated transcription"/>
    <property type="evidence" value="ECO:0007669"/>
    <property type="project" value="InterPro"/>
</dbReference>
<dbReference type="Pfam" id="PF00172">
    <property type="entry name" value="Zn_clus"/>
    <property type="match status" value="1"/>
</dbReference>
<organism evidence="9 10">
    <name type="scientific">Metarhizium robertsii</name>
    <dbReference type="NCBI Taxonomy" id="568076"/>
    <lineage>
        <taxon>Eukaryota</taxon>
        <taxon>Fungi</taxon>
        <taxon>Dikarya</taxon>
        <taxon>Ascomycota</taxon>
        <taxon>Pezizomycotina</taxon>
        <taxon>Sordariomycetes</taxon>
        <taxon>Hypocreomycetidae</taxon>
        <taxon>Hypocreales</taxon>
        <taxon>Clavicipitaceae</taxon>
        <taxon>Metarhizium</taxon>
    </lineage>
</organism>
<proteinExistence type="predicted"/>
<keyword evidence="3" id="KW-0805">Transcription regulation</keyword>
<evidence type="ECO:0000313" key="10">
    <source>
        <dbReference type="Proteomes" id="UP000030151"/>
    </source>
</evidence>
<sequence>MTPISYNQRQHPQHEPPRPSNASHRITKRSPNACARCRRQKIKCSGTRPCEACSKRKLSCQYDDYGQKVLVTRGYLASLQDRAAQIHPGADMANTTGQGDFTPMTQTNQNDSCTSWNSANVSRRLQPQPNLQAMEQTGSHNSVVQDDQLDNSISESPDTAPLTNPLSTGPSTFMLSDTGKTFYLGHSSNWSFTRRILSITYEHVHRVSLPSTALMFDGKVYMLDWSSASAQPVLPNLDYAIHLINNVKFHCSPMYHLFDEDVFLNGLHAHYRGEQTPRGGLIQQLWFIQFMLILAFGKALTSKSSRNNQPPGASFFTHAIHLLPNMTVLWDEPVQAAEVLCCIALYLHCIEHRGSAYNYIGQAVRLAMSHGLHTNLSSHHVENALVPRCRKIWWTILVLDRQMTYLMGLSQSIRDDDVTAPLPEFEGDGFRTAAFAMRTKLSHFIATIDRAIYGPDGRLSSNFLLRTKDTLASMAGLPDELHRQFPLDLNSKRVGVSRLSAHIHLLFHQCIILATRPVLFCFYKIRLETPRSYRHIFNSSHAVESLLRMCLDSSQHVISILECLQGEGLIETFLSYDLEALFISMTNLLAAPVLYQDSGSAWTSWRQRAYAILGEICNCGNLIAQYQQSELRHLEQMIDGLCMAETIEPAQASRDDGTDVSAVADDGPLGFSVAEDALPSPAADDVLDGNYIGAGFSTAQIMDMVNSIDTEHGEWMSQAFFEA</sequence>
<gene>
    <name evidence="9" type="ORF">X797_009138</name>
</gene>
<evidence type="ECO:0000256" key="3">
    <source>
        <dbReference type="ARBA" id="ARBA00023015"/>
    </source>
</evidence>
<dbReference type="CDD" id="cd12148">
    <property type="entry name" value="fungal_TF_MHR"/>
    <property type="match status" value="1"/>
</dbReference>
<dbReference type="GO" id="GO:0045944">
    <property type="term" value="P:positive regulation of transcription by RNA polymerase II"/>
    <property type="evidence" value="ECO:0007669"/>
    <property type="project" value="TreeGrafter"/>
</dbReference>
<comment type="caution">
    <text evidence="9">The sequence shown here is derived from an EMBL/GenBank/DDBJ whole genome shotgun (WGS) entry which is preliminary data.</text>
</comment>
<dbReference type="Gene3D" id="4.10.240.10">
    <property type="entry name" value="Zn(2)-C6 fungal-type DNA-binding domain"/>
    <property type="match status" value="1"/>
</dbReference>
<dbReference type="CDD" id="cd00067">
    <property type="entry name" value="GAL4"/>
    <property type="match status" value="1"/>
</dbReference>
<dbReference type="InterPro" id="IPR001138">
    <property type="entry name" value="Zn2Cys6_DnaBD"/>
</dbReference>
<dbReference type="PROSITE" id="PS50048">
    <property type="entry name" value="ZN2_CY6_FUNGAL_2"/>
    <property type="match status" value="1"/>
</dbReference>
<evidence type="ECO:0000313" key="9">
    <source>
        <dbReference type="EMBL" id="EXU97754.1"/>
    </source>
</evidence>
<dbReference type="AlphaFoldDB" id="A0A0A1UQR8"/>
<dbReference type="PROSITE" id="PS00463">
    <property type="entry name" value="ZN2_CY6_FUNGAL_1"/>
    <property type="match status" value="1"/>
</dbReference>
<keyword evidence="5" id="KW-0804">Transcription</keyword>
<dbReference type="OrthoDB" id="3990906at2759"/>
<evidence type="ECO:0000256" key="2">
    <source>
        <dbReference type="ARBA" id="ARBA00022723"/>
    </source>
</evidence>
<dbReference type="InterPro" id="IPR051711">
    <property type="entry name" value="Stress_Response_Reg"/>
</dbReference>
<dbReference type="HOGENOM" id="CLU_006926_3_1_1"/>
<evidence type="ECO:0000256" key="6">
    <source>
        <dbReference type="ARBA" id="ARBA00023242"/>
    </source>
</evidence>
<dbReference type="GO" id="GO:0008270">
    <property type="term" value="F:zinc ion binding"/>
    <property type="evidence" value="ECO:0007669"/>
    <property type="project" value="InterPro"/>
</dbReference>
<reference evidence="9 10" key="1">
    <citation type="submission" date="2014-02" db="EMBL/GenBank/DDBJ databases">
        <title>The genome sequence of the entomopathogenic fungus Metarhizium robertsii ARSEF 2575.</title>
        <authorList>
            <person name="Giuliano Garisto Donzelli B."/>
            <person name="Roe B.A."/>
            <person name="Macmil S.L."/>
            <person name="Krasnoff S.B."/>
            <person name="Gibson D.M."/>
        </authorList>
    </citation>
    <scope>NUCLEOTIDE SEQUENCE [LARGE SCALE GENOMIC DNA]</scope>
    <source>
        <strain evidence="9 10">ARSEF 2575</strain>
    </source>
</reference>
<evidence type="ECO:0000256" key="7">
    <source>
        <dbReference type="SAM" id="MobiDB-lite"/>
    </source>
</evidence>
<dbReference type="eggNOG" id="ENOG502QTA0">
    <property type="taxonomic scope" value="Eukaryota"/>
</dbReference>
<evidence type="ECO:0000259" key="8">
    <source>
        <dbReference type="PROSITE" id="PS50048"/>
    </source>
</evidence>
<dbReference type="GO" id="GO:0000981">
    <property type="term" value="F:DNA-binding transcription factor activity, RNA polymerase II-specific"/>
    <property type="evidence" value="ECO:0007669"/>
    <property type="project" value="InterPro"/>
</dbReference>
<dbReference type="Proteomes" id="UP000030151">
    <property type="component" value="Unassembled WGS sequence"/>
</dbReference>
<keyword evidence="6" id="KW-0539">Nucleus</keyword>
<name>A0A0A1UQR8_9HYPO</name>
<evidence type="ECO:0000256" key="1">
    <source>
        <dbReference type="ARBA" id="ARBA00004123"/>
    </source>
</evidence>
<dbReference type="EMBL" id="JELW01000033">
    <property type="protein sequence ID" value="EXU97754.1"/>
    <property type="molecule type" value="Genomic_DNA"/>
</dbReference>
<dbReference type="InterPro" id="IPR007219">
    <property type="entry name" value="XnlR_reg_dom"/>
</dbReference>
<keyword evidence="2" id="KW-0479">Metal-binding</keyword>
<feature type="region of interest" description="Disordered" evidence="7">
    <location>
        <begin position="1"/>
        <end position="32"/>
    </location>
</feature>